<evidence type="ECO:0000313" key="9">
    <source>
        <dbReference type="Proteomes" id="UP000307657"/>
    </source>
</evidence>
<dbReference type="Gene3D" id="3.40.720.10">
    <property type="entry name" value="Alkaline Phosphatase, subunit A"/>
    <property type="match status" value="1"/>
</dbReference>
<proteinExistence type="predicted"/>
<dbReference type="InterPro" id="IPR050448">
    <property type="entry name" value="OpgB/LTA_synthase_biosynth"/>
</dbReference>
<dbReference type="SUPFAM" id="SSF48452">
    <property type="entry name" value="TPR-like"/>
    <property type="match status" value="1"/>
</dbReference>
<feature type="domain" description="Sulfatase N-terminal" evidence="7">
    <location>
        <begin position="246"/>
        <end position="534"/>
    </location>
</feature>
<evidence type="ECO:0000259" key="7">
    <source>
        <dbReference type="Pfam" id="PF00884"/>
    </source>
</evidence>
<evidence type="ECO:0000313" key="8">
    <source>
        <dbReference type="EMBL" id="TJY37912.1"/>
    </source>
</evidence>
<dbReference type="CDD" id="cd16015">
    <property type="entry name" value="LTA_synthase"/>
    <property type="match status" value="1"/>
</dbReference>
<feature type="transmembrane region" description="Helical" evidence="6">
    <location>
        <begin position="135"/>
        <end position="155"/>
    </location>
</feature>
<evidence type="ECO:0000256" key="2">
    <source>
        <dbReference type="ARBA" id="ARBA00022475"/>
    </source>
</evidence>
<name>A0A4U0F516_9FLAO</name>
<feature type="transmembrane region" description="Helical" evidence="6">
    <location>
        <begin position="81"/>
        <end position="101"/>
    </location>
</feature>
<dbReference type="InterPro" id="IPR000917">
    <property type="entry name" value="Sulfatase_N"/>
</dbReference>
<feature type="transmembrane region" description="Helical" evidence="6">
    <location>
        <begin position="53"/>
        <end position="74"/>
    </location>
</feature>
<keyword evidence="4 6" id="KW-1133">Transmembrane helix</keyword>
<evidence type="ECO:0000256" key="6">
    <source>
        <dbReference type="SAM" id="Phobius"/>
    </source>
</evidence>
<dbReference type="OrthoDB" id="9777768at2"/>
<comment type="caution">
    <text evidence="8">The sequence shown here is derived from an EMBL/GenBank/DDBJ whole genome shotgun (WGS) entry which is preliminary data.</text>
</comment>
<reference evidence="8 9" key="1">
    <citation type="submission" date="2019-04" db="EMBL/GenBank/DDBJ databases">
        <title>Lacinutrix sp. nov., isolated from marine water.</title>
        <authorList>
            <person name="Kim W."/>
        </authorList>
    </citation>
    <scope>NUCLEOTIDE SEQUENCE [LARGE SCALE GENOMIC DNA]</scope>
    <source>
        <strain evidence="8 9">CAU 1491</strain>
    </source>
</reference>
<dbReference type="PANTHER" id="PTHR47371">
    <property type="entry name" value="LIPOTEICHOIC ACID SYNTHASE"/>
    <property type="match status" value="1"/>
</dbReference>
<dbReference type="GO" id="GO:0005886">
    <property type="term" value="C:plasma membrane"/>
    <property type="evidence" value="ECO:0007669"/>
    <property type="project" value="UniProtKB-SubCell"/>
</dbReference>
<dbReference type="Gene3D" id="1.25.40.10">
    <property type="entry name" value="Tetratricopeptide repeat domain"/>
    <property type="match status" value="1"/>
</dbReference>
<organism evidence="8 9">
    <name type="scientific">Pontimicrobium aquaticum</name>
    <dbReference type="NCBI Taxonomy" id="2565367"/>
    <lineage>
        <taxon>Bacteria</taxon>
        <taxon>Pseudomonadati</taxon>
        <taxon>Bacteroidota</taxon>
        <taxon>Flavobacteriia</taxon>
        <taxon>Flavobacteriales</taxon>
        <taxon>Flavobacteriaceae</taxon>
        <taxon>Pontimicrobium</taxon>
    </lineage>
</organism>
<feature type="transmembrane region" description="Helical" evidence="6">
    <location>
        <begin position="164"/>
        <end position="182"/>
    </location>
</feature>
<keyword evidence="2" id="KW-1003">Cell membrane</keyword>
<dbReference type="AlphaFoldDB" id="A0A4U0F516"/>
<keyword evidence="5 6" id="KW-0472">Membrane</keyword>
<feature type="transmembrane region" description="Helical" evidence="6">
    <location>
        <begin position="12"/>
        <end position="33"/>
    </location>
</feature>
<gene>
    <name evidence="8" type="ORF">E5167_01260</name>
</gene>
<dbReference type="SUPFAM" id="SSF53649">
    <property type="entry name" value="Alkaline phosphatase-like"/>
    <property type="match status" value="1"/>
</dbReference>
<dbReference type="Pfam" id="PF00884">
    <property type="entry name" value="Sulfatase"/>
    <property type="match status" value="1"/>
</dbReference>
<sequence>MNFTIKKDKIYSYVFLTLALICAFWVISLYELYFSKTAGIVISNLGSAALYKLINDFWTGLIIGIIFFPIFYAIQLFSKKAAFVAVNLIFLLLIILQFSLVKYSLTTLINLGADILGYSYDDVTSTVSASESMSLTYLLPFILFPLLFFATFLVINKYANNRKVLGVLLFFVLLFGSLKLVFSETSSELYQNKTAFLTKDIVKFQKEKNKISALNLFDREDYPLLKPFNETEDVLSTFIESGEEKPNVVVIVVEGLGAEFVADNQYSGFTPYLDSLISKSLYWDNFVSTTGRSFGILPSLFGSLPFGETGFLELTDVPSHLSLISVLKHNGYQTSYYSGGPSSFDRKVNFLEYNGVHNLIDESKYGSDFVKTKSNDGGFSWGYPDSEIFRKAISSIDVEKQPRLDIIMTLSNHEPFEFPNKEAYISRVDEMLKTSVKSSNYKERVSNHKDIFGCLLYTDESIKTFMEAYSKRPDYNNTIFIITGDHRLIPITQKDKLCRFHVPFFIYSPMLKKSEKFKSISSHWDVAPSVLSYLSNNHKLKPLEATPWIGKGLDTAKHFRNTKNIPLMRYKGSLNDMIYKDYLYANGELFKIKENFGTYKVKEDEVESVIKDSLMAFKKMNAYVTQRNKIFPDSLNIYVTPKIKFTKQQLAVIEKHSKDKTFDELLFIARDKAFNKDYKTARILCDYILNEFPNYTDAIILKGRTLAWEGVYEESEKVLLNAIQRSPYYDDAYLAILDLYWWSGQDDKSKIIFQQSIKNDVLNPDISFKMAKAYQRLEKVEQANVVIDSILKVHPDVEEYKTFKASLK</sequence>
<dbReference type="Proteomes" id="UP000307657">
    <property type="component" value="Unassembled WGS sequence"/>
</dbReference>
<evidence type="ECO:0000256" key="3">
    <source>
        <dbReference type="ARBA" id="ARBA00022692"/>
    </source>
</evidence>
<evidence type="ECO:0000256" key="4">
    <source>
        <dbReference type="ARBA" id="ARBA00022989"/>
    </source>
</evidence>
<comment type="subcellular location">
    <subcellularLocation>
        <location evidence="1">Cell membrane</location>
        <topology evidence="1">Multi-pass membrane protein</topology>
    </subcellularLocation>
</comment>
<keyword evidence="3 6" id="KW-0812">Transmembrane</keyword>
<dbReference type="InterPro" id="IPR017850">
    <property type="entry name" value="Alkaline_phosphatase_core_sf"/>
</dbReference>
<dbReference type="PANTHER" id="PTHR47371:SF3">
    <property type="entry name" value="PHOSPHOGLYCEROL TRANSFERASE I"/>
    <property type="match status" value="1"/>
</dbReference>
<accession>A0A4U0F516</accession>
<dbReference type="InterPro" id="IPR011990">
    <property type="entry name" value="TPR-like_helical_dom_sf"/>
</dbReference>
<keyword evidence="9" id="KW-1185">Reference proteome</keyword>
<evidence type="ECO:0000256" key="5">
    <source>
        <dbReference type="ARBA" id="ARBA00023136"/>
    </source>
</evidence>
<dbReference type="EMBL" id="SUPL01000001">
    <property type="protein sequence ID" value="TJY37912.1"/>
    <property type="molecule type" value="Genomic_DNA"/>
</dbReference>
<evidence type="ECO:0000256" key="1">
    <source>
        <dbReference type="ARBA" id="ARBA00004651"/>
    </source>
</evidence>
<protein>
    <submittedName>
        <fullName evidence="8">Sulfatase</fullName>
    </submittedName>
</protein>
<dbReference type="RefSeq" id="WP_136840219.1">
    <property type="nucleotide sequence ID" value="NZ_SUPL01000001.1"/>
</dbReference>